<evidence type="ECO:0000259" key="9">
    <source>
        <dbReference type="Pfam" id="PF13359"/>
    </source>
</evidence>
<dbReference type="PANTHER" id="PTHR22930:SF279">
    <property type="entry name" value="SIMILAR TO ENSANGP00000010363"/>
    <property type="match status" value="1"/>
</dbReference>
<keyword evidence="6" id="KW-0378">Hydrolase</keyword>
<dbReference type="GO" id="GO:0046872">
    <property type="term" value="F:metal ion binding"/>
    <property type="evidence" value="ECO:0007669"/>
    <property type="project" value="UniProtKB-KW"/>
</dbReference>
<dbReference type="GO" id="GO:0016787">
    <property type="term" value="F:hydrolase activity"/>
    <property type="evidence" value="ECO:0007669"/>
    <property type="project" value="UniProtKB-KW"/>
</dbReference>
<evidence type="ECO:0000256" key="3">
    <source>
        <dbReference type="ARBA" id="ARBA00006958"/>
    </source>
</evidence>
<dbReference type="Proteomes" id="UP000694548">
    <property type="component" value="Chromosome sgr06"/>
</dbReference>
<dbReference type="GO" id="GO:0005634">
    <property type="term" value="C:nucleus"/>
    <property type="evidence" value="ECO:0007669"/>
    <property type="project" value="UniProtKB-SubCell"/>
</dbReference>
<evidence type="ECO:0000256" key="1">
    <source>
        <dbReference type="ARBA" id="ARBA00001968"/>
    </source>
</evidence>
<evidence type="ECO:0000256" key="8">
    <source>
        <dbReference type="SAM" id="MobiDB-lite"/>
    </source>
</evidence>
<reference evidence="10" key="1">
    <citation type="submission" date="2014-08" db="EMBL/GenBank/DDBJ databases">
        <authorList>
            <person name="Senf B."/>
            <person name="Petzold A."/>
            <person name="Downie B.R."/>
            <person name="Koch P."/>
            <person name="Platzer M."/>
        </authorList>
    </citation>
    <scope>NUCLEOTIDE SEQUENCE [LARGE SCALE GENOMIC DNA]</scope>
    <source>
        <strain evidence="10">GRZ</strain>
    </source>
</reference>
<dbReference type="Pfam" id="PF13359">
    <property type="entry name" value="DDE_Tnp_4"/>
    <property type="match status" value="1"/>
</dbReference>
<organism evidence="10 11">
    <name type="scientific">Nothobranchius furzeri</name>
    <name type="common">Turquoise killifish</name>
    <dbReference type="NCBI Taxonomy" id="105023"/>
    <lineage>
        <taxon>Eukaryota</taxon>
        <taxon>Metazoa</taxon>
        <taxon>Chordata</taxon>
        <taxon>Craniata</taxon>
        <taxon>Vertebrata</taxon>
        <taxon>Euteleostomi</taxon>
        <taxon>Actinopterygii</taxon>
        <taxon>Neopterygii</taxon>
        <taxon>Teleostei</taxon>
        <taxon>Neoteleostei</taxon>
        <taxon>Acanthomorphata</taxon>
        <taxon>Ovalentaria</taxon>
        <taxon>Atherinomorphae</taxon>
        <taxon>Cyprinodontiformes</taxon>
        <taxon>Nothobranchiidae</taxon>
        <taxon>Nothobranchius</taxon>
    </lineage>
</organism>
<evidence type="ECO:0000256" key="5">
    <source>
        <dbReference type="ARBA" id="ARBA00022723"/>
    </source>
</evidence>
<comment type="cofactor">
    <cofactor evidence="1">
        <name>a divalent metal cation</name>
        <dbReference type="ChEBI" id="CHEBI:60240"/>
    </cofactor>
</comment>
<dbReference type="InterPro" id="IPR027806">
    <property type="entry name" value="HARBI1_dom"/>
</dbReference>
<keyword evidence="4" id="KW-0540">Nuclease</keyword>
<comment type="subcellular location">
    <subcellularLocation>
        <location evidence="2">Nucleus</location>
    </subcellularLocation>
</comment>
<feature type="region of interest" description="Disordered" evidence="8">
    <location>
        <begin position="319"/>
        <end position="346"/>
    </location>
</feature>
<keyword evidence="7" id="KW-0539">Nucleus</keyword>
<evidence type="ECO:0000256" key="6">
    <source>
        <dbReference type="ARBA" id="ARBA00022801"/>
    </source>
</evidence>
<dbReference type="AlphaFoldDB" id="A0A8C6NIP4"/>
<dbReference type="PANTHER" id="PTHR22930">
    <property type="match status" value="1"/>
</dbReference>
<evidence type="ECO:0000256" key="7">
    <source>
        <dbReference type="ARBA" id="ARBA00023242"/>
    </source>
</evidence>
<dbReference type="GO" id="GO:0004518">
    <property type="term" value="F:nuclease activity"/>
    <property type="evidence" value="ECO:0007669"/>
    <property type="project" value="UniProtKB-KW"/>
</dbReference>
<accession>A0A8C6NIP4</accession>
<dbReference type="GeneTree" id="ENSGT00940000164115"/>
<dbReference type="InterPro" id="IPR045249">
    <property type="entry name" value="HARBI1-like"/>
</dbReference>
<keyword evidence="11" id="KW-1185">Reference proteome</keyword>
<proteinExistence type="inferred from homology"/>
<keyword evidence="5" id="KW-0479">Metal-binding</keyword>
<name>A0A8C6NIP4_NOTFU</name>
<dbReference type="Ensembl" id="ENSNFUT00015004285.1">
    <property type="protein sequence ID" value="ENSNFUP00015004054.1"/>
    <property type="gene ID" value="ENSNFUG00015002032.1"/>
</dbReference>
<evidence type="ECO:0000256" key="2">
    <source>
        <dbReference type="ARBA" id="ARBA00004123"/>
    </source>
</evidence>
<evidence type="ECO:0000313" key="10">
    <source>
        <dbReference type="Ensembl" id="ENSNFUP00015004054.1"/>
    </source>
</evidence>
<feature type="compositionally biased region" description="Polar residues" evidence="8">
    <location>
        <begin position="322"/>
        <end position="333"/>
    </location>
</feature>
<evidence type="ECO:0000256" key="4">
    <source>
        <dbReference type="ARBA" id="ARBA00022722"/>
    </source>
</evidence>
<comment type="similarity">
    <text evidence="3">Belongs to the HARBI1 family.</text>
</comment>
<reference evidence="10" key="3">
    <citation type="submission" date="2025-09" db="UniProtKB">
        <authorList>
            <consortium name="Ensembl"/>
        </authorList>
    </citation>
    <scope>IDENTIFICATION</scope>
</reference>
<reference evidence="10" key="2">
    <citation type="submission" date="2025-08" db="UniProtKB">
        <authorList>
            <consortium name="Ensembl"/>
        </authorList>
    </citation>
    <scope>IDENTIFICATION</scope>
</reference>
<sequence>MSPAKFVIGKWVNPIIKTRERNGEYHHLMRDLKDDPDKSRTYFRLSPELFAHLLTLVTPKIEKIHTNMREPISPEEQLAICPRRLLLRFNYRVGRSTVGEIAGDDVSQAIWDVLQPEYMPEPTMEDWNATEEGFRERWNFPNCIGAPDGKHVVLQAPPSSGSKYYNYKGSHSIVLLAVVDAHYMFRVIDVGGYGRNSDGGILSESPLGKHLKAGTLSVPEDTTLQGSEHLGPMPHVLVADEAFPLQRHIMRPYPGKNLERNKRCHNYRLSRARRIVENAFGILSAQWRVYRHVVGICPKKATCVLQNYMRKNGEVDRAIPQASPTDNMTTNDGLQPIPHTGSNNSSREAYRIRDKFCDYFSSPAGEVPWQHDIV</sequence>
<protein>
    <recommendedName>
        <fullName evidence="9">DDE Tnp4 domain-containing protein</fullName>
    </recommendedName>
</protein>
<feature type="domain" description="DDE Tnp4" evidence="9">
    <location>
        <begin position="148"/>
        <end position="301"/>
    </location>
</feature>
<evidence type="ECO:0000313" key="11">
    <source>
        <dbReference type="Proteomes" id="UP000694548"/>
    </source>
</evidence>